<dbReference type="RefSeq" id="WP_168722011.1">
    <property type="nucleotide sequence ID" value="NZ_JAAXPN010000004.1"/>
</dbReference>
<feature type="transmembrane region" description="Helical" evidence="1">
    <location>
        <begin position="124"/>
        <end position="146"/>
    </location>
</feature>
<keyword evidence="1" id="KW-1133">Transmembrane helix</keyword>
<dbReference type="Pfam" id="PF07314">
    <property type="entry name" value="Lit"/>
    <property type="match status" value="1"/>
</dbReference>
<name>A0A7X6S3R7_9LACO</name>
<feature type="transmembrane region" description="Helical" evidence="1">
    <location>
        <begin position="7"/>
        <end position="25"/>
    </location>
</feature>
<keyword evidence="1" id="KW-0812">Transmembrane</keyword>
<dbReference type="EMBL" id="JAAXPN010000004">
    <property type="protein sequence ID" value="NKZ24212.1"/>
    <property type="molecule type" value="Genomic_DNA"/>
</dbReference>
<protein>
    <submittedName>
        <fullName evidence="2">TIGR01906 family membrane protein</fullName>
    </submittedName>
</protein>
<sequence>MIGTFRFWLGFVNLLLCIIALAIAITINSTWLYYLNVIFGDFLSLVNLSAKTMMHNFHQLMAYLNFPWISELKMDNFTDSKDGLEHFREVKKLFLINYIILLITITPSILFIKNLYQKQQQWRLLWPLQAVFAVIFVVVTVMIMQFNQFFITFHKLLFRNNDWIFYPVQDPIINALPESYFNQSFGLFFVLVSLALAILYCWAQNYFKKRSK</sequence>
<dbReference type="Proteomes" id="UP000549765">
    <property type="component" value="Unassembled WGS sequence"/>
</dbReference>
<dbReference type="InterPro" id="IPR010178">
    <property type="entry name" value="Lit"/>
</dbReference>
<dbReference type="AlphaFoldDB" id="A0A7X6S3R7"/>
<feature type="transmembrane region" description="Helical" evidence="1">
    <location>
        <begin position="94"/>
        <end position="112"/>
    </location>
</feature>
<evidence type="ECO:0000256" key="1">
    <source>
        <dbReference type="SAM" id="Phobius"/>
    </source>
</evidence>
<feature type="transmembrane region" description="Helical" evidence="1">
    <location>
        <begin position="185"/>
        <end position="203"/>
    </location>
</feature>
<keyword evidence="3" id="KW-1185">Reference proteome</keyword>
<keyword evidence="1" id="KW-0472">Membrane</keyword>
<gene>
    <name evidence="2" type="ORF">HF964_05235</name>
</gene>
<organism evidence="2 3">
    <name type="scientific">Periweissella fabalis</name>
    <dbReference type="NCBI Taxonomy" id="1070421"/>
    <lineage>
        <taxon>Bacteria</taxon>
        <taxon>Bacillati</taxon>
        <taxon>Bacillota</taxon>
        <taxon>Bacilli</taxon>
        <taxon>Lactobacillales</taxon>
        <taxon>Lactobacillaceae</taxon>
        <taxon>Periweissella</taxon>
    </lineage>
</organism>
<dbReference type="NCBIfam" id="TIGR01906">
    <property type="entry name" value="integ_TIGR01906"/>
    <property type="match status" value="1"/>
</dbReference>
<reference evidence="2 3" key="1">
    <citation type="submission" date="2020-04" db="EMBL/GenBank/DDBJ databases">
        <title>MicrobeNet Type strains.</title>
        <authorList>
            <person name="Nicholson A.C."/>
        </authorList>
    </citation>
    <scope>NUCLEOTIDE SEQUENCE [LARGE SCALE GENOMIC DNA]</scope>
    <source>
        <strain evidence="2 3">CCUG 61472</strain>
    </source>
</reference>
<evidence type="ECO:0000313" key="2">
    <source>
        <dbReference type="EMBL" id="NKZ24212.1"/>
    </source>
</evidence>
<proteinExistence type="predicted"/>
<comment type="caution">
    <text evidence="2">The sequence shown here is derived from an EMBL/GenBank/DDBJ whole genome shotgun (WGS) entry which is preliminary data.</text>
</comment>
<accession>A0A7X6S3R7</accession>
<evidence type="ECO:0000313" key="3">
    <source>
        <dbReference type="Proteomes" id="UP000549765"/>
    </source>
</evidence>